<feature type="region of interest" description="Disordered" evidence="1">
    <location>
        <begin position="285"/>
        <end position="305"/>
    </location>
</feature>
<proteinExistence type="predicted"/>
<keyword evidence="4" id="KW-1185">Reference proteome</keyword>
<dbReference type="AlphaFoldDB" id="A0AAX4JCJ9"/>
<feature type="chain" id="PRO_5043679813" evidence="2">
    <location>
        <begin position="19"/>
        <end position="305"/>
    </location>
</feature>
<gene>
    <name evidence="3" type="ORF">VNE69_06045</name>
</gene>
<dbReference type="EMBL" id="CP142731">
    <property type="protein sequence ID" value="WUR03724.1"/>
    <property type="molecule type" value="Genomic_DNA"/>
</dbReference>
<evidence type="ECO:0000313" key="3">
    <source>
        <dbReference type="EMBL" id="WUR03724.1"/>
    </source>
</evidence>
<evidence type="ECO:0000256" key="1">
    <source>
        <dbReference type="SAM" id="MobiDB-lite"/>
    </source>
</evidence>
<keyword evidence="2" id="KW-0732">Signal</keyword>
<dbReference type="Proteomes" id="UP001334084">
    <property type="component" value="Chromosome 6"/>
</dbReference>
<organism evidence="3 4">
    <name type="scientific">Vairimorpha necatrix</name>
    <dbReference type="NCBI Taxonomy" id="6039"/>
    <lineage>
        <taxon>Eukaryota</taxon>
        <taxon>Fungi</taxon>
        <taxon>Fungi incertae sedis</taxon>
        <taxon>Microsporidia</taxon>
        <taxon>Nosematidae</taxon>
        <taxon>Vairimorpha</taxon>
    </lineage>
</organism>
<protein>
    <submittedName>
        <fullName evidence="3">Peptidase M12B domain-containing protein</fullName>
    </submittedName>
</protein>
<evidence type="ECO:0000256" key="2">
    <source>
        <dbReference type="SAM" id="SignalP"/>
    </source>
</evidence>
<dbReference type="GeneID" id="90541542"/>
<feature type="compositionally biased region" description="Polar residues" evidence="1">
    <location>
        <begin position="290"/>
        <end position="305"/>
    </location>
</feature>
<dbReference type="KEGG" id="vnx:VNE69_06045"/>
<name>A0AAX4JCJ9_9MICR</name>
<reference evidence="3" key="1">
    <citation type="journal article" date="2024" name="BMC Genomics">
        <title>Functional annotation of a divergent genome using sequence and structure-based similarity.</title>
        <authorList>
            <person name="Svedberg D."/>
            <person name="Winiger R.R."/>
            <person name="Berg A."/>
            <person name="Sharma H."/>
            <person name="Tellgren-Roth C."/>
            <person name="Debrunner-Vossbrinck B.A."/>
            <person name="Vossbrinck C.R."/>
            <person name="Barandun J."/>
        </authorList>
    </citation>
    <scope>NUCLEOTIDE SEQUENCE</scope>
    <source>
        <strain evidence="3">Illinois isolate</strain>
    </source>
</reference>
<evidence type="ECO:0000313" key="4">
    <source>
        <dbReference type="Proteomes" id="UP001334084"/>
    </source>
</evidence>
<feature type="signal peptide" evidence="2">
    <location>
        <begin position="1"/>
        <end position="18"/>
    </location>
</feature>
<sequence>MNCIILFFLLIRPETLYTNILYERIVDPDMEALYKDIIKSLINKHNEFLKRNGIEIKVQDALSYSMYSQLPDYKELQRYGGTDNLSDRMSVIAEMNKNILLIASSETDQSDVHYNLDNPCITKYITTFNNNDSLSVDTVSAINSAIKRYLSQLLDIHLPKVYGIVNLGELTKFKQKIRHSNFKEKLFACVSKNRMIKKDIDIYSEFDKIKGAIPEEFNILSEPNNYENFDEPEKKVFSENRKTNKSLDYNPEIPNINNTEDEKITRDKNKNINVPFNKMKKKFKKKKKFQNLTRPRSTTNKIEIK</sequence>
<accession>A0AAX4JCJ9</accession>
<dbReference type="RefSeq" id="XP_065329869.1">
    <property type="nucleotide sequence ID" value="XM_065473797.1"/>
</dbReference>